<comment type="caution">
    <text evidence="1">The sequence shown here is derived from an EMBL/GenBank/DDBJ whole genome shotgun (WGS) entry which is preliminary data.</text>
</comment>
<dbReference type="Proteomes" id="UP000499080">
    <property type="component" value="Unassembled WGS sequence"/>
</dbReference>
<sequence length="99" mass="11018">MISTVKIRAPTAPPSPTREGSYRLWKFPVSALAFVLAGTYTLRATSGNVDHPYRQAPEVDYFLLIPLSRSAYLYPGNLHVPPVKWVATHGQHVRVICCP</sequence>
<organism evidence="1 2">
    <name type="scientific">Araneus ventricosus</name>
    <name type="common">Orbweaver spider</name>
    <name type="synonym">Epeira ventricosa</name>
    <dbReference type="NCBI Taxonomy" id="182803"/>
    <lineage>
        <taxon>Eukaryota</taxon>
        <taxon>Metazoa</taxon>
        <taxon>Ecdysozoa</taxon>
        <taxon>Arthropoda</taxon>
        <taxon>Chelicerata</taxon>
        <taxon>Arachnida</taxon>
        <taxon>Araneae</taxon>
        <taxon>Araneomorphae</taxon>
        <taxon>Entelegynae</taxon>
        <taxon>Araneoidea</taxon>
        <taxon>Araneidae</taxon>
        <taxon>Araneus</taxon>
    </lineage>
</organism>
<evidence type="ECO:0000313" key="1">
    <source>
        <dbReference type="EMBL" id="GBM15747.1"/>
    </source>
</evidence>
<proteinExistence type="predicted"/>
<protein>
    <submittedName>
        <fullName evidence="1">Uncharacterized protein</fullName>
    </submittedName>
</protein>
<name>A0A4Y2DHY3_ARAVE</name>
<dbReference type="EMBL" id="BGPR01000363">
    <property type="protein sequence ID" value="GBM15747.1"/>
    <property type="molecule type" value="Genomic_DNA"/>
</dbReference>
<dbReference type="AlphaFoldDB" id="A0A4Y2DHY3"/>
<evidence type="ECO:0000313" key="2">
    <source>
        <dbReference type="Proteomes" id="UP000499080"/>
    </source>
</evidence>
<accession>A0A4Y2DHY3</accession>
<gene>
    <name evidence="1" type="ORF">AVEN_262914_1</name>
</gene>
<reference evidence="1 2" key="1">
    <citation type="journal article" date="2019" name="Sci. Rep.">
        <title>Orb-weaving spider Araneus ventricosus genome elucidates the spidroin gene catalogue.</title>
        <authorList>
            <person name="Kono N."/>
            <person name="Nakamura H."/>
            <person name="Ohtoshi R."/>
            <person name="Moran D.A.P."/>
            <person name="Shinohara A."/>
            <person name="Yoshida Y."/>
            <person name="Fujiwara M."/>
            <person name="Mori M."/>
            <person name="Tomita M."/>
            <person name="Arakawa K."/>
        </authorList>
    </citation>
    <scope>NUCLEOTIDE SEQUENCE [LARGE SCALE GENOMIC DNA]</scope>
</reference>
<keyword evidence="2" id="KW-1185">Reference proteome</keyword>